<dbReference type="PANTHER" id="PTHR24121">
    <property type="entry name" value="NO MECHANORECEPTOR POTENTIAL C, ISOFORM D-RELATED"/>
    <property type="match status" value="1"/>
</dbReference>
<dbReference type="OrthoDB" id="5654093at2"/>
<dbReference type="SMART" id="SM00248">
    <property type="entry name" value="ANK"/>
    <property type="match status" value="12"/>
</dbReference>
<protein>
    <submittedName>
        <fullName evidence="2">Ankyrin repeats (3 copies)</fullName>
    </submittedName>
</protein>
<reference evidence="2 3" key="1">
    <citation type="submission" date="2015-11" db="EMBL/GenBank/DDBJ databases">
        <title>Genomic analysis of 38 Legionella species identifies large and diverse effector repertoires.</title>
        <authorList>
            <person name="Burstein D."/>
            <person name="Amaro F."/>
            <person name="Zusman T."/>
            <person name="Lifshitz Z."/>
            <person name="Cohen O."/>
            <person name="Gilbert J.A."/>
            <person name="Pupko T."/>
            <person name="Shuman H.A."/>
            <person name="Segal G."/>
        </authorList>
    </citation>
    <scope>NUCLEOTIDE SEQUENCE [LARGE SCALE GENOMIC DNA]</scope>
    <source>
        <strain evidence="2 3">ATCC 49180</strain>
    </source>
</reference>
<dbReference type="Proteomes" id="UP000054693">
    <property type="component" value="Unassembled WGS sequence"/>
</dbReference>
<evidence type="ECO:0000313" key="2">
    <source>
        <dbReference type="EMBL" id="KTD74154.1"/>
    </source>
</evidence>
<dbReference type="InterPro" id="IPR002110">
    <property type="entry name" value="Ankyrin_rpt"/>
</dbReference>
<feature type="coiled-coil region" evidence="1">
    <location>
        <begin position="445"/>
        <end position="476"/>
    </location>
</feature>
<comment type="caution">
    <text evidence="2">The sequence shown here is derived from an EMBL/GenBank/DDBJ whole genome shotgun (WGS) entry which is preliminary data.</text>
</comment>
<gene>
    <name evidence="2" type="ORF">Ltuc_2001</name>
</gene>
<dbReference type="Gene3D" id="1.25.40.20">
    <property type="entry name" value="Ankyrin repeat-containing domain"/>
    <property type="match status" value="3"/>
</dbReference>
<dbReference type="RefSeq" id="WP_058521129.1">
    <property type="nucleotide sequence ID" value="NZ_CAAAIP010000007.1"/>
</dbReference>
<name>A0A0W0ZYI4_9GAMM</name>
<organism evidence="2 3">
    <name type="scientific">Legionella tucsonensis</name>
    <dbReference type="NCBI Taxonomy" id="40335"/>
    <lineage>
        <taxon>Bacteria</taxon>
        <taxon>Pseudomonadati</taxon>
        <taxon>Pseudomonadota</taxon>
        <taxon>Gammaproteobacteria</taxon>
        <taxon>Legionellales</taxon>
        <taxon>Legionellaceae</taxon>
        <taxon>Legionella</taxon>
    </lineage>
</organism>
<feature type="coiled-coil region" evidence="1">
    <location>
        <begin position="324"/>
        <end position="351"/>
    </location>
</feature>
<evidence type="ECO:0000256" key="1">
    <source>
        <dbReference type="SAM" id="Coils"/>
    </source>
</evidence>
<dbReference type="SUPFAM" id="SSF48403">
    <property type="entry name" value="Ankyrin repeat"/>
    <property type="match status" value="2"/>
</dbReference>
<dbReference type="PATRIC" id="fig|40335.7.peg.2127"/>
<dbReference type="EMBL" id="LNZA01000001">
    <property type="protein sequence ID" value="KTD74154.1"/>
    <property type="molecule type" value="Genomic_DNA"/>
</dbReference>
<dbReference type="InterPro" id="IPR036770">
    <property type="entry name" value="Ankyrin_rpt-contain_sf"/>
</dbReference>
<accession>A0A0W0ZYI4</accession>
<evidence type="ECO:0000313" key="3">
    <source>
        <dbReference type="Proteomes" id="UP000054693"/>
    </source>
</evidence>
<proteinExistence type="predicted"/>
<sequence>MSLEILRERLQLLSFVEDDSDLSFMEKVYNAHVREVREVLETILKKEPTNEGVYKLLEDYLKEHWEKTKGSAVCYTAIPNTDTTKVLCYAAELVCSHKNKLLDKDKHSPLVPLEFLMPELHMESIMGGYRPLKAIEQTVFWDEGKQKKLDALLVERSELKEVFSEDEQSRMVELRSRISRLGAKIKELEAKDKEGNAKEIDEYRNALGQQQKVLHELEMSDGFAIKSLNTKKLRELNTLEQEKAQWVRENNGCRREGKWLVPTYDIATILSQYVLSADSSMLIPIEVLLDNTENPINPYSTDYRKISSEEMYRMAAHSPESRALDEARKSLERLKSDKSNLLGHLTELIRQLRLNDASEGTGNEENAGTGAYPAIIRFSEYYQTLDDEKTKIPDDLRSEIDLLLSLSSDSSQNMDATENLATCIATRRTNLQSLKEKYVALLSTIACSEQTMANLIQEKEQEVKQAEDILRKSLEENKYQGLDVLPITKALLERLNIQVTIKSLADLRALMTLSHEEIKEVMYQEGGNEQLASVFNDIEELVVFIHETPIDKLEVFFAITSPHLMKKLCQDEMDTSSESDETDRVSTLYAILSSLTPERFKLVFNVLKDAKLSFWELGEIVQLFYNDSQLLKILLEELIPETEHLAVVTHLNESDETIIHLVASNPDSLKFLLSLFIEEDKCYEEIIRGNKNGDTVLHLAADNPESLQILLPLFKEEEHYFKAITKRNNYGKTILHFAVDNPDSLQIILERLSEDNRLKAITEQTSQGYTPLHLSINKPESLQKILELLPQNKRLEAVIKPNNKGLTILHLASNDLDLLQKILELLPQADRFDAVEKQNQEGLSVLHLAKNNPNSLKKILELLPQDKRLEAVRIPNVLYLALVNPTSIQILLEPLSGNDYFDEVTKENENGEILLHLATMYPESLQKLIERFSQERFFEAITKGNKYGITALHWAINKPDSLEKLLERIPQEKYVEAVTKQRANGETLLHHALDNLESLQKLLARIPQEKYFEAVTKQGEGGKTLLQRAAEKPELLLKLLERLSPEQCFKAIMEENKNGYTVLYKATGNPEVLQKLLELIPQEKLLGAVTQESIIGETMLHQAVSNPVSLKIILEQLPHESRLEAITKPTKYGYDILYFATDKPESLQMLLQLFPEENRFSAVTKKNTDGKSVLNLAAEKIDLMKVILELIPKEKRFEVIKEKNKNGETALHLAVNDVESLQKLLELLPQEKRFEALNEKNKQGITPLDLALENTTTLTIICNLVPEIEQYLEIKAKNKKITMLHRDELKIMQLHATAKQYLPEDFQKLSKENEEQFLCECMKLINPHARYVEKFIVNTGIILPDKYNASHVKMSNREGNNYTLSVGSVNAFTIEQVPEERSITRENLVHSLLHTMLFLSQEQGLKLEKII</sequence>
<keyword evidence="1" id="KW-0175">Coiled coil</keyword>
<keyword evidence="3" id="KW-1185">Reference proteome</keyword>
<dbReference type="STRING" id="40335.Ltuc_2001"/>
<dbReference type="PANTHER" id="PTHR24121:SF23">
    <property type="entry name" value="NO MECHANORECEPTOR POTENTIAL C, ISOFORM H"/>
    <property type="match status" value="1"/>
</dbReference>
<feature type="coiled-coil region" evidence="1">
    <location>
        <begin position="171"/>
        <end position="256"/>
    </location>
</feature>